<dbReference type="InterPro" id="IPR023393">
    <property type="entry name" value="START-like_dom_sf"/>
</dbReference>
<dbReference type="EMBL" id="CP046171">
    <property type="protein sequence ID" value="QIS06582.1"/>
    <property type="molecule type" value="Genomic_DNA"/>
</dbReference>
<gene>
    <name evidence="1" type="ORF">F5X71_33600</name>
</gene>
<dbReference type="Proteomes" id="UP000501705">
    <property type="component" value="Chromosome"/>
</dbReference>
<dbReference type="AlphaFoldDB" id="A0A6G9Y057"/>
<protein>
    <submittedName>
        <fullName evidence="1">SRPBCC family protein</fullName>
    </submittedName>
</protein>
<dbReference type="RefSeq" id="WP_167465600.1">
    <property type="nucleotide sequence ID" value="NZ_CP046171.1"/>
</dbReference>
<dbReference type="Pfam" id="PF10604">
    <property type="entry name" value="Polyketide_cyc2"/>
    <property type="match status" value="1"/>
</dbReference>
<dbReference type="CDD" id="cd07812">
    <property type="entry name" value="SRPBCC"/>
    <property type="match status" value="1"/>
</dbReference>
<dbReference type="Gene3D" id="3.30.530.20">
    <property type="match status" value="1"/>
</dbReference>
<evidence type="ECO:0000313" key="2">
    <source>
        <dbReference type="Proteomes" id="UP000501705"/>
    </source>
</evidence>
<organism evidence="1 2">
    <name type="scientific">Nocardia brasiliensis</name>
    <dbReference type="NCBI Taxonomy" id="37326"/>
    <lineage>
        <taxon>Bacteria</taxon>
        <taxon>Bacillati</taxon>
        <taxon>Actinomycetota</taxon>
        <taxon>Actinomycetes</taxon>
        <taxon>Mycobacteriales</taxon>
        <taxon>Nocardiaceae</taxon>
        <taxon>Nocardia</taxon>
    </lineage>
</organism>
<accession>A0A6G9Y057</accession>
<dbReference type="InterPro" id="IPR019587">
    <property type="entry name" value="Polyketide_cyclase/dehydratase"/>
</dbReference>
<name>A0A6G9Y057_NOCBR</name>
<evidence type="ECO:0000313" key="1">
    <source>
        <dbReference type="EMBL" id="QIS06582.1"/>
    </source>
</evidence>
<sequence>MPQNLEAAIDISAPPEQVWPVVADLKRMPEFSPQLVRILPLGSPRKGTWTLHLNTDGKQYWPTTGRIVRFEPNQVFAFRINENRSIWSYTLEPTATGTRLVERRDVSRGTTWLSRRLIATKLGGEVPFESVLVRGMTETLEKIKAAVEGHS</sequence>
<reference evidence="1 2" key="1">
    <citation type="journal article" date="2019" name="ACS Chem. Biol.">
        <title>Identification and Mobilization of a Cryptic Antibiotic Biosynthesis Gene Locus from a Human-Pathogenic Nocardia Isolate.</title>
        <authorList>
            <person name="Herisse M."/>
            <person name="Ishida K."/>
            <person name="Porter J.L."/>
            <person name="Howden B."/>
            <person name="Hertweck C."/>
            <person name="Stinear T.P."/>
            <person name="Pidot S.J."/>
        </authorList>
    </citation>
    <scope>NUCLEOTIDE SEQUENCE [LARGE SCALE GENOMIC DNA]</scope>
    <source>
        <strain evidence="1 2">AUSMDU00024985</strain>
    </source>
</reference>
<dbReference type="SUPFAM" id="SSF55961">
    <property type="entry name" value="Bet v1-like"/>
    <property type="match status" value="1"/>
</dbReference>
<proteinExistence type="predicted"/>